<dbReference type="InterPro" id="IPR021497">
    <property type="entry name" value="GTA_holin_3TM"/>
</dbReference>
<reference evidence="2" key="1">
    <citation type="submission" date="2016-02" db="EMBL/GenBank/DDBJ databases">
        <authorList>
            <person name="Schultz-Johansen M."/>
            <person name="Glaring M.A."/>
            <person name="Bech P.K."/>
            <person name="Stougaard P."/>
        </authorList>
    </citation>
    <scope>NUCLEOTIDE SEQUENCE [LARGE SCALE GENOMIC DNA]</scope>
    <source>
        <strain evidence="2">S66</strain>
    </source>
</reference>
<dbReference type="AlphaFoldDB" id="A0A136A4Q5"/>
<evidence type="ECO:0000313" key="1">
    <source>
        <dbReference type="EMBL" id="KXI30225.1"/>
    </source>
</evidence>
<organism evidence="1 2">
    <name type="scientific">Paraglaciecola hydrolytica</name>
    <dbReference type="NCBI Taxonomy" id="1799789"/>
    <lineage>
        <taxon>Bacteria</taxon>
        <taxon>Pseudomonadati</taxon>
        <taxon>Pseudomonadota</taxon>
        <taxon>Gammaproteobacteria</taxon>
        <taxon>Alteromonadales</taxon>
        <taxon>Alteromonadaceae</taxon>
        <taxon>Paraglaciecola</taxon>
    </lineage>
</organism>
<dbReference type="EMBL" id="LSNE01000003">
    <property type="protein sequence ID" value="KXI30225.1"/>
    <property type="molecule type" value="Genomic_DNA"/>
</dbReference>
<dbReference type="Pfam" id="PF11351">
    <property type="entry name" value="GTA_holin_3TM"/>
    <property type="match status" value="1"/>
</dbReference>
<protein>
    <recommendedName>
        <fullName evidence="3">Holin</fullName>
    </recommendedName>
</protein>
<dbReference type="OrthoDB" id="1551130at2"/>
<proteinExistence type="predicted"/>
<dbReference type="RefSeq" id="WP_068374240.1">
    <property type="nucleotide sequence ID" value="NZ_LSNE01000003.1"/>
</dbReference>
<dbReference type="STRING" id="1799789.AX660_09570"/>
<dbReference type="Proteomes" id="UP000070299">
    <property type="component" value="Unassembled WGS sequence"/>
</dbReference>
<evidence type="ECO:0008006" key="3">
    <source>
        <dbReference type="Google" id="ProtNLM"/>
    </source>
</evidence>
<gene>
    <name evidence="1" type="ORF">AX660_09570</name>
</gene>
<name>A0A136A4Q5_9ALTE</name>
<evidence type="ECO:0000313" key="2">
    <source>
        <dbReference type="Proteomes" id="UP000070299"/>
    </source>
</evidence>
<sequence length="143" mass="15987">MNVFSFISNIFEPAAKLIDDLHTSDEEKLKLQSQIKAVENELLAKVIDYENKLLESKTAIITAEATGQSWIQRNWRPITMLTFLVLVVCDSFGWLPNPLAQDAWTLLQIGLGGYVAGRSAEKMTQQYLQARPAENKSDGMAKG</sequence>
<accession>A0A136A4Q5</accession>
<comment type="caution">
    <text evidence="1">The sequence shown here is derived from an EMBL/GenBank/DDBJ whole genome shotgun (WGS) entry which is preliminary data.</text>
</comment>
<keyword evidence="2" id="KW-1185">Reference proteome</keyword>